<gene>
    <name evidence="1" type="ORF">S06H3_43911</name>
</gene>
<protein>
    <submittedName>
        <fullName evidence="1">Uncharacterized protein</fullName>
    </submittedName>
</protein>
<dbReference type="EMBL" id="BARV01027267">
    <property type="protein sequence ID" value="GAI35362.1"/>
    <property type="molecule type" value="Genomic_DNA"/>
</dbReference>
<dbReference type="AlphaFoldDB" id="X1MUK2"/>
<proteinExistence type="predicted"/>
<reference evidence="1" key="1">
    <citation type="journal article" date="2014" name="Front. Microbiol.">
        <title>High frequency of phylogenetically diverse reductive dehalogenase-homologous genes in deep subseafloor sedimentary metagenomes.</title>
        <authorList>
            <person name="Kawai M."/>
            <person name="Futagami T."/>
            <person name="Toyoda A."/>
            <person name="Takaki Y."/>
            <person name="Nishi S."/>
            <person name="Hori S."/>
            <person name="Arai W."/>
            <person name="Tsubouchi T."/>
            <person name="Morono Y."/>
            <person name="Uchiyama I."/>
            <person name="Ito T."/>
            <person name="Fujiyama A."/>
            <person name="Inagaki F."/>
            <person name="Takami H."/>
        </authorList>
    </citation>
    <scope>NUCLEOTIDE SEQUENCE</scope>
    <source>
        <strain evidence="1">Expedition CK06-06</strain>
    </source>
</reference>
<sequence length="127" mass="15183">MGFLHFFKDWKALDKKIYRSFYKFRKELDLKISREDVKELIKKELHEQLHAVAAPITARAAINRTEKRILKKLDSIKLMKAIKGSLDDGYSTSQVRDEIMNRFDIKERCFYKYLKKVKEEISPEIRA</sequence>
<comment type="caution">
    <text evidence="1">The sequence shown here is derived from an EMBL/GenBank/DDBJ whole genome shotgun (WGS) entry which is preliminary data.</text>
</comment>
<accession>X1MUK2</accession>
<name>X1MUK2_9ZZZZ</name>
<evidence type="ECO:0000313" key="1">
    <source>
        <dbReference type="EMBL" id="GAI35362.1"/>
    </source>
</evidence>
<organism evidence="1">
    <name type="scientific">marine sediment metagenome</name>
    <dbReference type="NCBI Taxonomy" id="412755"/>
    <lineage>
        <taxon>unclassified sequences</taxon>
        <taxon>metagenomes</taxon>
        <taxon>ecological metagenomes</taxon>
    </lineage>
</organism>